<evidence type="ECO:0000259" key="2">
    <source>
        <dbReference type="Pfam" id="PF12804"/>
    </source>
</evidence>
<dbReference type="CDD" id="cd04182">
    <property type="entry name" value="GT_2_like_f"/>
    <property type="match status" value="1"/>
</dbReference>
<dbReference type="SUPFAM" id="SSF53448">
    <property type="entry name" value="Nucleotide-diphospho-sugar transferases"/>
    <property type="match status" value="1"/>
</dbReference>
<reference evidence="3 4" key="1">
    <citation type="journal article" date="2015" name="Genome Announc.">
        <title>Complete Genome Sequence of a Novel Bacterium within the Family Rhodocyclaceae That Degrades Polycyclic Aromatic Hydrocarbons.</title>
        <authorList>
            <person name="Singleton D.R."/>
            <person name="Dickey A.N."/>
            <person name="Scholl E.H."/>
            <person name="Wright F.A."/>
            <person name="Aitken M.D."/>
        </authorList>
    </citation>
    <scope>NUCLEOTIDE SEQUENCE [LARGE SCALE GENOMIC DNA]</scope>
    <source>
        <strain evidence="4">PG1-Ca6</strain>
    </source>
</reference>
<dbReference type="PANTHER" id="PTHR43777:SF1">
    <property type="entry name" value="MOLYBDENUM COFACTOR CYTIDYLYLTRANSFERASE"/>
    <property type="match status" value="1"/>
</dbReference>
<evidence type="ECO:0000313" key="4">
    <source>
        <dbReference type="Proteomes" id="UP000061603"/>
    </source>
</evidence>
<evidence type="ECO:0000256" key="1">
    <source>
        <dbReference type="ARBA" id="ARBA00022842"/>
    </source>
</evidence>
<proteinExistence type="predicted"/>
<keyword evidence="4" id="KW-1185">Reference proteome</keyword>
<dbReference type="InterPro" id="IPR029044">
    <property type="entry name" value="Nucleotide-diphossugar_trans"/>
</dbReference>
<evidence type="ECO:0000313" key="3">
    <source>
        <dbReference type="EMBL" id="AJP48268.1"/>
    </source>
</evidence>
<dbReference type="Proteomes" id="UP000061603">
    <property type="component" value="Chromosome"/>
</dbReference>
<organism evidence="3 4">
    <name type="scientific">Rugosibacter aromaticivorans</name>
    <dbReference type="NCBI Taxonomy" id="1565605"/>
    <lineage>
        <taxon>Bacteria</taxon>
        <taxon>Pseudomonadati</taxon>
        <taxon>Pseudomonadota</taxon>
        <taxon>Betaproteobacteria</taxon>
        <taxon>Nitrosomonadales</taxon>
        <taxon>Sterolibacteriaceae</taxon>
        <taxon>Rugosibacter</taxon>
    </lineage>
</organism>
<dbReference type="AlphaFoldDB" id="A0A0C5J956"/>
<dbReference type="PANTHER" id="PTHR43777">
    <property type="entry name" value="MOLYBDENUM COFACTOR CYTIDYLYLTRANSFERASE"/>
    <property type="match status" value="1"/>
</dbReference>
<dbReference type="RefSeq" id="WP_202636795.1">
    <property type="nucleotide sequence ID" value="NZ_CP010554.1"/>
</dbReference>
<dbReference type="InterPro" id="IPR025877">
    <property type="entry name" value="MobA-like_NTP_Trfase"/>
</dbReference>
<dbReference type="Gene3D" id="3.90.550.10">
    <property type="entry name" value="Spore Coat Polysaccharide Biosynthesis Protein SpsA, Chain A"/>
    <property type="match status" value="1"/>
</dbReference>
<dbReference type="STRING" id="1565605.PG1C_06940"/>
<gene>
    <name evidence="3" type="ORF">PG1C_06940</name>
</gene>
<sequence length="202" mass="20862">MSGTADYCGILLAAGRSQRFGADKLMHPLASGLSMAPMACISAATLQRVLPKTIAVVRPDQHSLIKQLAAQGIQTVTLAQTNGGMGLSIAAGIAAANDAQGWLIALADMPFIQPATITRVLAALKNGSPIAAPVYQGMRGHPVGFSASFGTALRALHGNAAGAHDILHRHAAAIELIACNDQGVLTDIDTPRDLLTNPFLRA</sequence>
<dbReference type="KEGG" id="rbu:PG1C_06940"/>
<keyword evidence="1" id="KW-0460">Magnesium</keyword>
<name>A0A0C5J956_9PROT</name>
<dbReference type="HOGENOM" id="CLU_061980_4_1_4"/>
<protein>
    <recommendedName>
        <fullName evidence="2">MobA-like NTP transferase domain-containing protein</fullName>
    </recommendedName>
</protein>
<dbReference type="EMBL" id="CP010554">
    <property type="protein sequence ID" value="AJP48268.1"/>
    <property type="molecule type" value="Genomic_DNA"/>
</dbReference>
<accession>A0A0C5J956</accession>
<dbReference type="Pfam" id="PF12804">
    <property type="entry name" value="NTP_transf_3"/>
    <property type="match status" value="1"/>
</dbReference>
<dbReference type="GO" id="GO:0016779">
    <property type="term" value="F:nucleotidyltransferase activity"/>
    <property type="evidence" value="ECO:0007669"/>
    <property type="project" value="UniProtKB-ARBA"/>
</dbReference>
<feature type="domain" description="MobA-like NTP transferase" evidence="2">
    <location>
        <begin position="9"/>
        <end position="171"/>
    </location>
</feature>